<evidence type="ECO:0000256" key="3">
    <source>
        <dbReference type="ARBA" id="ARBA00023163"/>
    </source>
</evidence>
<evidence type="ECO:0000313" key="6">
    <source>
        <dbReference type="Proteomes" id="UP001144204"/>
    </source>
</evidence>
<dbReference type="RefSeq" id="WP_286135552.1">
    <property type="nucleotide sequence ID" value="NZ_BRPL01000002.1"/>
</dbReference>
<dbReference type="InterPro" id="IPR009057">
    <property type="entry name" value="Homeodomain-like_sf"/>
</dbReference>
<dbReference type="Gene3D" id="1.10.10.60">
    <property type="entry name" value="Homeodomain-like"/>
    <property type="match status" value="1"/>
</dbReference>
<dbReference type="SUPFAM" id="SSF46689">
    <property type="entry name" value="Homeodomain-like"/>
    <property type="match status" value="1"/>
</dbReference>
<comment type="caution">
    <text evidence="5">The sequence shown here is derived from an EMBL/GenBank/DDBJ whole genome shotgun (WGS) entry which is preliminary data.</text>
</comment>
<dbReference type="Proteomes" id="UP001144204">
    <property type="component" value="Unassembled WGS sequence"/>
</dbReference>
<evidence type="ECO:0000256" key="1">
    <source>
        <dbReference type="ARBA" id="ARBA00023015"/>
    </source>
</evidence>
<gene>
    <name evidence="5" type="ORF">WR164_00680</name>
</gene>
<organism evidence="5 6">
    <name type="scientific">Philodulcilactobacillus myokoensis</name>
    <dbReference type="NCBI Taxonomy" id="2929573"/>
    <lineage>
        <taxon>Bacteria</taxon>
        <taxon>Bacillati</taxon>
        <taxon>Bacillota</taxon>
        <taxon>Bacilli</taxon>
        <taxon>Lactobacillales</taxon>
        <taxon>Lactobacillaceae</taxon>
        <taxon>Philodulcilactobacillus</taxon>
    </lineage>
</organism>
<keyword evidence="6" id="KW-1185">Reference proteome</keyword>
<dbReference type="InterPro" id="IPR018060">
    <property type="entry name" value="HTH_AraC"/>
</dbReference>
<dbReference type="GO" id="GO:0005829">
    <property type="term" value="C:cytosol"/>
    <property type="evidence" value="ECO:0007669"/>
    <property type="project" value="TreeGrafter"/>
</dbReference>
<feature type="domain" description="HTH araC/xylS-type" evidence="4">
    <location>
        <begin position="226"/>
        <end position="324"/>
    </location>
</feature>
<evidence type="ECO:0000259" key="4">
    <source>
        <dbReference type="PROSITE" id="PS01124"/>
    </source>
</evidence>
<reference evidence="5" key="1">
    <citation type="submission" date="2022-07" db="EMBL/GenBank/DDBJ databases">
        <authorList>
            <person name="Kouya T."/>
            <person name="Ishiyama Y."/>
        </authorList>
    </citation>
    <scope>NUCLEOTIDE SEQUENCE</scope>
    <source>
        <strain evidence="5">WR16-4</strain>
    </source>
</reference>
<dbReference type="GO" id="GO:0000976">
    <property type="term" value="F:transcription cis-regulatory region binding"/>
    <property type="evidence" value="ECO:0007669"/>
    <property type="project" value="TreeGrafter"/>
</dbReference>
<evidence type="ECO:0000256" key="2">
    <source>
        <dbReference type="ARBA" id="ARBA00023125"/>
    </source>
</evidence>
<dbReference type="PANTHER" id="PTHR47894">
    <property type="entry name" value="HTH-TYPE TRANSCRIPTIONAL REGULATOR GADX"/>
    <property type="match status" value="1"/>
</dbReference>
<reference evidence="5" key="2">
    <citation type="journal article" date="2023" name="PLoS ONE">
        <title>Philodulcilactobacillus myokoensis gen. nov., sp. nov., a fructophilic, acidophilic, and agar-phobic lactic acid bacterium isolated from fermented vegetable extracts.</title>
        <authorList>
            <person name="Kouya T."/>
            <person name="Ishiyama Y."/>
            <person name="Ohashi S."/>
            <person name="Kumakubo R."/>
            <person name="Yamazaki T."/>
            <person name="Otaki T."/>
        </authorList>
    </citation>
    <scope>NUCLEOTIDE SEQUENCE</scope>
    <source>
        <strain evidence="5">WR16-4</strain>
    </source>
</reference>
<dbReference type="SMART" id="SM00342">
    <property type="entry name" value="HTH_ARAC"/>
    <property type="match status" value="1"/>
</dbReference>
<dbReference type="GO" id="GO:0003700">
    <property type="term" value="F:DNA-binding transcription factor activity"/>
    <property type="evidence" value="ECO:0007669"/>
    <property type="project" value="InterPro"/>
</dbReference>
<protein>
    <submittedName>
        <fullName evidence="5">AraC family transcriptional regulator</fullName>
    </submittedName>
</protein>
<keyword evidence="2" id="KW-0238">DNA-binding</keyword>
<dbReference type="PROSITE" id="PS01124">
    <property type="entry name" value="HTH_ARAC_FAMILY_2"/>
    <property type="match status" value="1"/>
</dbReference>
<evidence type="ECO:0000313" key="5">
    <source>
        <dbReference type="EMBL" id="GLB46089.1"/>
    </source>
</evidence>
<keyword evidence="1" id="KW-0805">Transcription regulation</keyword>
<dbReference type="AlphaFoldDB" id="A0A9W6ESF3"/>
<dbReference type="Pfam" id="PF12833">
    <property type="entry name" value="HTH_18"/>
    <property type="match status" value="1"/>
</dbReference>
<sequence length="328" mass="38306">MKNYILDGQYLKYFQSSSLDIHKVLKQMNLPFDFFNRKYPSINERDYYRFMKLIGNQINNPNLPIKLATDNNVKTFSPSIFASYCSKDGIAFINRIAQYKRLIAPIKYEINQNNYEVNLKILPSNNTLIIPKFLLEIEMIFVIHIIRSATNKEIIPQSITSNFSFDDKFSEYVKCKIINGAPNQINFNYQDLKKPFISYNQSMLDFFKPVLKKQLNNFNTDNSCAANVQNALVKLLPSGQYLIENVANELNISKRTLQRELKNEKTSFREQLNHTRKLLAENYLRNTDMSTYDVAFLLGYQELNSFLRAFSSWTGNTISDYKKGNINK</sequence>
<proteinExistence type="predicted"/>
<keyword evidence="3" id="KW-0804">Transcription</keyword>
<dbReference type="PANTHER" id="PTHR47894:SF1">
    <property type="entry name" value="HTH-TYPE TRANSCRIPTIONAL REGULATOR VQSM"/>
    <property type="match status" value="1"/>
</dbReference>
<dbReference type="EMBL" id="BRPL01000002">
    <property type="protein sequence ID" value="GLB46089.1"/>
    <property type="molecule type" value="Genomic_DNA"/>
</dbReference>
<accession>A0A9W6ESF3</accession>
<name>A0A9W6ESF3_9LACO</name>